<dbReference type="EMBL" id="JYFE01000042">
    <property type="protein sequence ID" value="KIT15850.1"/>
    <property type="molecule type" value="Genomic_DNA"/>
</dbReference>
<sequence length="120" mass="12677">MALHWTALIAIVAWLAGVLPTWALALHAFAWAGISIAWGLRGGPSPALPDPWRKLAWLGQAALLALYVVGAVTALMGLVAAGSILMATIAVGVLHGMFNIWRASVLGDGAFRRMLPKALW</sequence>
<protein>
    <submittedName>
        <fullName evidence="2">Uncharacterized protein</fullName>
    </submittedName>
</protein>
<dbReference type="Proteomes" id="UP000032232">
    <property type="component" value="Unassembled WGS sequence"/>
</dbReference>
<feature type="transmembrane region" description="Helical" evidence="1">
    <location>
        <begin position="61"/>
        <end position="94"/>
    </location>
</feature>
<dbReference type="PATRIC" id="fig|935700.4.peg.2502"/>
<keyword evidence="1" id="KW-0812">Transmembrane</keyword>
<comment type="caution">
    <text evidence="2">The sequence shown here is derived from an EMBL/GenBank/DDBJ whole genome shotgun (WGS) entry which is preliminary data.</text>
</comment>
<proteinExistence type="predicted"/>
<evidence type="ECO:0000256" key="1">
    <source>
        <dbReference type="SAM" id="Phobius"/>
    </source>
</evidence>
<evidence type="ECO:0000313" key="3">
    <source>
        <dbReference type="Proteomes" id="UP000032232"/>
    </source>
</evidence>
<accession>A0A0D1EJ83</accession>
<keyword evidence="1" id="KW-1133">Transmembrane helix</keyword>
<gene>
    <name evidence="2" type="ORF">jaqu_24300</name>
</gene>
<reference evidence="2 3" key="1">
    <citation type="submission" date="2015-02" db="EMBL/GenBank/DDBJ databases">
        <title>Genome Sequence of Jannaschia aquimarina DSM28248, a member of the Roseobacter clade.</title>
        <authorList>
            <person name="Voget S."/>
            <person name="Daniel R."/>
        </authorList>
    </citation>
    <scope>NUCLEOTIDE SEQUENCE [LARGE SCALE GENOMIC DNA]</scope>
    <source>
        <strain evidence="2 3">GSW-M26</strain>
    </source>
</reference>
<name>A0A0D1EJ83_9RHOB</name>
<evidence type="ECO:0000313" key="2">
    <source>
        <dbReference type="EMBL" id="KIT15850.1"/>
    </source>
</evidence>
<dbReference type="AlphaFoldDB" id="A0A0D1EJ83"/>
<keyword evidence="3" id="KW-1185">Reference proteome</keyword>
<keyword evidence="1" id="KW-0472">Membrane</keyword>
<organism evidence="2 3">
    <name type="scientific">Jannaschia aquimarina</name>
    <dbReference type="NCBI Taxonomy" id="935700"/>
    <lineage>
        <taxon>Bacteria</taxon>
        <taxon>Pseudomonadati</taxon>
        <taxon>Pseudomonadota</taxon>
        <taxon>Alphaproteobacteria</taxon>
        <taxon>Rhodobacterales</taxon>
        <taxon>Roseobacteraceae</taxon>
        <taxon>Jannaschia</taxon>
    </lineage>
</organism>
<dbReference type="STRING" id="935700.jaqu_24300"/>